<feature type="region of interest" description="Disordered" evidence="1">
    <location>
        <begin position="94"/>
        <end position="114"/>
    </location>
</feature>
<protein>
    <submittedName>
        <fullName evidence="2">Uncharacterized protein</fullName>
    </submittedName>
</protein>
<dbReference type="HOGENOM" id="CLU_2124414_0_0_1"/>
<name>U5CNH6_AMBTC</name>
<reference evidence="3" key="1">
    <citation type="journal article" date="2013" name="Science">
        <title>The Amborella genome and the evolution of flowering plants.</title>
        <authorList>
            <consortium name="Amborella Genome Project"/>
        </authorList>
    </citation>
    <scope>NUCLEOTIDE SEQUENCE [LARGE SCALE GENOMIC DNA]</scope>
</reference>
<gene>
    <name evidence="2" type="ORF">AMTR_s00038p00223000</name>
</gene>
<evidence type="ECO:0000313" key="2">
    <source>
        <dbReference type="EMBL" id="ERN14701.1"/>
    </source>
</evidence>
<dbReference type="Gramene" id="ERN14701">
    <property type="protein sequence ID" value="ERN14701"/>
    <property type="gene ID" value="AMTR_s00038p00223000"/>
</dbReference>
<organism evidence="2 3">
    <name type="scientific">Amborella trichopoda</name>
    <dbReference type="NCBI Taxonomy" id="13333"/>
    <lineage>
        <taxon>Eukaryota</taxon>
        <taxon>Viridiplantae</taxon>
        <taxon>Streptophyta</taxon>
        <taxon>Embryophyta</taxon>
        <taxon>Tracheophyta</taxon>
        <taxon>Spermatophyta</taxon>
        <taxon>Magnoliopsida</taxon>
        <taxon>Amborellales</taxon>
        <taxon>Amborellaceae</taxon>
        <taxon>Amborella</taxon>
    </lineage>
</organism>
<keyword evidence="3" id="KW-1185">Reference proteome</keyword>
<evidence type="ECO:0000313" key="3">
    <source>
        <dbReference type="Proteomes" id="UP000017836"/>
    </source>
</evidence>
<sequence length="114" mass="12073">MTVSLSDKGKRVKEDYNGIIGIEGAIDFVGGKCVDCDIVKPAKVVDGLVCSGDNQGKVFEEDGKRNMTDWIKISVVGRWVKPVGLKAYQLKDPGFSGGVEFSSGRSGGLSSTVS</sequence>
<evidence type="ECO:0000256" key="1">
    <source>
        <dbReference type="SAM" id="MobiDB-lite"/>
    </source>
</evidence>
<dbReference type="Proteomes" id="UP000017836">
    <property type="component" value="Unassembled WGS sequence"/>
</dbReference>
<accession>U5CNH6</accession>
<proteinExistence type="predicted"/>
<dbReference type="AlphaFoldDB" id="U5CNH6"/>
<dbReference type="EMBL" id="KI392532">
    <property type="protein sequence ID" value="ERN14701.1"/>
    <property type="molecule type" value="Genomic_DNA"/>
</dbReference>